<dbReference type="AlphaFoldDB" id="A0AAD4G801"/>
<name>A0AAD4G801_BOLED</name>
<proteinExistence type="predicted"/>
<reference evidence="1" key="1">
    <citation type="submission" date="2019-10" db="EMBL/GenBank/DDBJ databases">
        <authorList>
            <consortium name="DOE Joint Genome Institute"/>
            <person name="Kuo A."/>
            <person name="Miyauchi S."/>
            <person name="Kiss E."/>
            <person name="Drula E."/>
            <person name="Kohler A."/>
            <person name="Sanchez-Garcia M."/>
            <person name="Andreopoulos B."/>
            <person name="Barry K.W."/>
            <person name="Bonito G."/>
            <person name="Buee M."/>
            <person name="Carver A."/>
            <person name="Chen C."/>
            <person name="Cichocki N."/>
            <person name="Clum A."/>
            <person name="Culley D."/>
            <person name="Crous P.W."/>
            <person name="Fauchery L."/>
            <person name="Girlanda M."/>
            <person name="Hayes R."/>
            <person name="Keri Z."/>
            <person name="LaButti K."/>
            <person name="Lipzen A."/>
            <person name="Lombard V."/>
            <person name="Magnuson J."/>
            <person name="Maillard F."/>
            <person name="Morin E."/>
            <person name="Murat C."/>
            <person name="Nolan M."/>
            <person name="Ohm R."/>
            <person name="Pangilinan J."/>
            <person name="Pereira M."/>
            <person name="Perotto S."/>
            <person name="Peter M."/>
            <person name="Riley R."/>
            <person name="Sitrit Y."/>
            <person name="Stielow B."/>
            <person name="Szollosi G."/>
            <person name="Zifcakova L."/>
            <person name="Stursova M."/>
            <person name="Spatafora J.W."/>
            <person name="Tedersoo L."/>
            <person name="Vaario L.-M."/>
            <person name="Yamada A."/>
            <person name="Yan M."/>
            <person name="Wang P."/>
            <person name="Xu J."/>
            <person name="Bruns T."/>
            <person name="Baldrian P."/>
            <person name="Vilgalys R."/>
            <person name="Henrissat B."/>
            <person name="Grigoriev I.V."/>
            <person name="Hibbett D."/>
            <person name="Nagy L.G."/>
            <person name="Martin F.M."/>
        </authorList>
    </citation>
    <scope>NUCLEOTIDE SEQUENCE</scope>
    <source>
        <strain evidence="1">BED1</strain>
    </source>
</reference>
<gene>
    <name evidence="1" type="ORF">L210DRAFT_950751</name>
</gene>
<keyword evidence="2" id="KW-1185">Reference proteome</keyword>
<protein>
    <submittedName>
        <fullName evidence="1">Uncharacterized protein</fullName>
    </submittedName>
</protein>
<dbReference type="Proteomes" id="UP001194468">
    <property type="component" value="Unassembled WGS sequence"/>
</dbReference>
<dbReference type="EMBL" id="WHUW01000118">
    <property type="protein sequence ID" value="KAF8423149.1"/>
    <property type="molecule type" value="Genomic_DNA"/>
</dbReference>
<comment type="caution">
    <text evidence="1">The sequence shown here is derived from an EMBL/GenBank/DDBJ whole genome shotgun (WGS) entry which is preliminary data.</text>
</comment>
<feature type="non-terminal residue" evidence="1">
    <location>
        <position position="68"/>
    </location>
</feature>
<evidence type="ECO:0000313" key="1">
    <source>
        <dbReference type="EMBL" id="KAF8423149.1"/>
    </source>
</evidence>
<accession>A0AAD4G801</accession>
<evidence type="ECO:0000313" key="2">
    <source>
        <dbReference type="Proteomes" id="UP001194468"/>
    </source>
</evidence>
<reference evidence="1" key="2">
    <citation type="journal article" date="2020" name="Nat. Commun.">
        <title>Large-scale genome sequencing of mycorrhizal fungi provides insights into the early evolution of symbiotic traits.</title>
        <authorList>
            <person name="Miyauchi S."/>
            <person name="Kiss E."/>
            <person name="Kuo A."/>
            <person name="Drula E."/>
            <person name="Kohler A."/>
            <person name="Sanchez-Garcia M."/>
            <person name="Morin E."/>
            <person name="Andreopoulos B."/>
            <person name="Barry K.W."/>
            <person name="Bonito G."/>
            <person name="Buee M."/>
            <person name="Carver A."/>
            <person name="Chen C."/>
            <person name="Cichocki N."/>
            <person name="Clum A."/>
            <person name="Culley D."/>
            <person name="Crous P.W."/>
            <person name="Fauchery L."/>
            <person name="Girlanda M."/>
            <person name="Hayes R.D."/>
            <person name="Keri Z."/>
            <person name="LaButti K."/>
            <person name="Lipzen A."/>
            <person name="Lombard V."/>
            <person name="Magnuson J."/>
            <person name="Maillard F."/>
            <person name="Murat C."/>
            <person name="Nolan M."/>
            <person name="Ohm R.A."/>
            <person name="Pangilinan J."/>
            <person name="Pereira M.F."/>
            <person name="Perotto S."/>
            <person name="Peter M."/>
            <person name="Pfister S."/>
            <person name="Riley R."/>
            <person name="Sitrit Y."/>
            <person name="Stielow J.B."/>
            <person name="Szollosi G."/>
            <person name="Zifcakova L."/>
            <person name="Stursova M."/>
            <person name="Spatafora J.W."/>
            <person name="Tedersoo L."/>
            <person name="Vaario L.M."/>
            <person name="Yamada A."/>
            <person name="Yan M."/>
            <person name="Wang P."/>
            <person name="Xu J."/>
            <person name="Bruns T."/>
            <person name="Baldrian P."/>
            <person name="Vilgalys R."/>
            <person name="Dunand C."/>
            <person name="Henrissat B."/>
            <person name="Grigoriev I.V."/>
            <person name="Hibbett D."/>
            <person name="Nagy L.G."/>
            <person name="Martin F.M."/>
        </authorList>
    </citation>
    <scope>NUCLEOTIDE SEQUENCE</scope>
    <source>
        <strain evidence="1">BED1</strain>
    </source>
</reference>
<sequence>MQRSDYDRAIHSFEHARPVSRAHSDRKLSYNLKGVWQCCTVQRMPRVHDTLRALMMPTDTIRETFDLR</sequence>
<organism evidence="1 2">
    <name type="scientific">Boletus edulis BED1</name>
    <dbReference type="NCBI Taxonomy" id="1328754"/>
    <lineage>
        <taxon>Eukaryota</taxon>
        <taxon>Fungi</taxon>
        <taxon>Dikarya</taxon>
        <taxon>Basidiomycota</taxon>
        <taxon>Agaricomycotina</taxon>
        <taxon>Agaricomycetes</taxon>
        <taxon>Agaricomycetidae</taxon>
        <taxon>Boletales</taxon>
        <taxon>Boletineae</taxon>
        <taxon>Boletaceae</taxon>
        <taxon>Boletoideae</taxon>
        <taxon>Boletus</taxon>
    </lineage>
</organism>